<dbReference type="PROSITE" id="PS51257">
    <property type="entry name" value="PROKAR_LIPOPROTEIN"/>
    <property type="match status" value="1"/>
</dbReference>
<protein>
    <submittedName>
        <fullName evidence="3">Uncharacterized protein</fullName>
    </submittedName>
</protein>
<keyword evidence="2" id="KW-0732">Signal</keyword>
<feature type="chain" id="PRO_5021768402" evidence="2">
    <location>
        <begin position="20"/>
        <end position="457"/>
    </location>
</feature>
<name>A0A521B203_9BACT</name>
<evidence type="ECO:0000313" key="3">
    <source>
        <dbReference type="EMBL" id="SMO41076.1"/>
    </source>
</evidence>
<sequence length="457" mass="49185">MRKLLTAATLIVTSSALLTGCGGGGGGAATTSSSSSVTGATYASFVEGAKVCIEDSNKNVITVNGTELCSTTAEDGTFTIQISQGVTLSNDNRVGLYVVDQNGDSIKIADVPITQLEVDNSTNVLEITPENLAAGNETLANQIGALIHAIGGDLDGNATVVDLSNATIENVEVQTQDNQTEPLQSLSNVSLVDLLKNKKAIIIKNYHKLLNKEYLIQVNATDSQEPVTCKLGTVIKKLNYNWKEHQKEIEEHLQALQYLASGNVQQFEVHRLASLIDSISKKLQTIAASGLLPSDEGSDVQSVVSELMNIVEDLKTNGLTEDTKDEIQNALTDVNSLIEALSSNNNFSIKRKAFSLQKLASVIENLIQNSTEVEITQQTSNETQVQLNQELEGSNQAQVQTNQELQGSNQTQAQANQELESSNQVQENQELQSGNQAQAQVNQESHEELQSSNQTQS</sequence>
<gene>
    <name evidence="3" type="ORF">SAMN06269117_10373</name>
</gene>
<organism evidence="3 4">
    <name type="scientific">Balnearium lithotrophicum</name>
    <dbReference type="NCBI Taxonomy" id="223788"/>
    <lineage>
        <taxon>Bacteria</taxon>
        <taxon>Pseudomonadati</taxon>
        <taxon>Aquificota</taxon>
        <taxon>Aquificia</taxon>
        <taxon>Desulfurobacteriales</taxon>
        <taxon>Desulfurobacteriaceae</taxon>
        <taxon>Balnearium</taxon>
    </lineage>
</organism>
<dbReference type="Proteomes" id="UP000317315">
    <property type="component" value="Unassembled WGS sequence"/>
</dbReference>
<reference evidence="3 4" key="1">
    <citation type="submission" date="2017-05" db="EMBL/GenBank/DDBJ databases">
        <authorList>
            <person name="Varghese N."/>
            <person name="Submissions S."/>
        </authorList>
    </citation>
    <scope>NUCLEOTIDE SEQUENCE [LARGE SCALE GENOMIC DNA]</scope>
    <source>
        <strain evidence="3 4">DSM 16304</strain>
    </source>
</reference>
<dbReference type="AlphaFoldDB" id="A0A521B203"/>
<evidence type="ECO:0000256" key="2">
    <source>
        <dbReference type="SAM" id="SignalP"/>
    </source>
</evidence>
<evidence type="ECO:0000256" key="1">
    <source>
        <dbReference type="SAM" id="MobiDB-lite"/>
    </source>
</evidence>
<dbReference type="EMBL" id="FXTM01000003">
    <property type="protein sequence ID" value="SMO41076.1"/>
    <property type="molecule type" value="Genomic_DNA"/>
</dbReference>
<evidence type="ECO:0000313" key="4">
    <source>
        <dbReference type="Proteomes" id="UP000317315"/>
    </source>
</evidence>
<feature type="compositionally biased region" description="Polar residues" evidence="1">
    <location>
        <begin position="407"/>
        <end position="443"/>
    </location>
</feature>
<proteinExistence type="predicted"/>
<keyword evidence="4" id="KW-1185">Reference proteome</keyword>
<feature type="signal peptide" evidence="2">
    <location>
        <begin position="1"/>
        <end position="19"/>
    </location>
</feature>
<accession>A0A521B203</accession>
<dbReference type="RefSeq" id="WP_142933973.1">
    <property type="nucleotide sequence ID" value="NZ_FXTM01000003.1"/>
</dbReference>
<feature type="region of interest" description="Disordered" evidence="1">
    <location>
        <begin position="407"/>
        <end position="457"/>
    </location>
</feature>